<organism evidence="5 6">
    <name type="scientific">Bacillus salitolerans</name>
    <dbReference type="NCBI Taxonomy" id="1437434"/>
    <lineage>
        <taxon>Bacteria</taxon>
        <taxon>Bacillati</taxon>
        <taxon>Bacillota</taxon>
        <taxon>Bacilli</taxon>
        <taxon>Bacillales</taxon>
        <taxon>Bacillaceae</taxon>
        <taxon>Bacillus</taxon>
    </lineage>
</organism>
<dbReference type="PROSITE" id="PS50113">
    <property type="entry name" value="PAC"/>
    <property type="match status" value="2"/>
</dbReference>
<dbReference type="CDD" id="cd01948">
    <property type="entry name" value="EAL"/>
    <property type="match status" value="1"/>
</dbReference>
<dbReference type="InterPro" id="IPR000014">
    <property type="entry name" value="PAS"/>
</dbReference>
<dbReference type="Gene3D" id="3.30.70.270">
    <property type="match status" value="1"/>
</dbReference>
<dbReference type="SMART" id="SM00267">
    <property type="entry name" value="GGDEF"/>
    <property type="match status" value="1"/>
</dbReference>
<dbReference type="NCBIfam" id="TIGR00254">
    <property type="entry name" value="GGDEF"/>
    <property type="match status" value="1"/>
</dbReference>
<comment type="caution">
    <text evidence="5">The sequence shown here is derived from an EMBL/GenBank/DDBJ whole genome shotgun (WGS) entry which is preliminary data.</text>
</comment>
<dbReference type="InterPro" id="IPR035965">
    <property type="entry name" value="PAS-like_dom_sf"/>
</dbReference>
<dbReference type="EMBL" id="JBHUEM010000060">
    <property type="protein sequence ID" value="MFD1739813.1"/>
    <property type="molecule type" value="Genomic_DNA"/>
</dbReference>
<dbReference type="PROSITE" id="PS50883">
    <property type="entry name" value="EAL"/>
    <property type="match status" value="1"/>
</dbReference>
<proteinExistence type="predicted"/>
<dbReference type="SUPFAM" id="SSF141868">
    <property type="entry name" value="EAL domain-like"/>
    <property type="match status" value="1"/>
</dbReference>
<dbReference type="Pfam" id="PF00563">
    <property type="entry name" value="EAL"/>
    <property type="match status" value="1"/>
</dbReference>
<feature type="domain" description="PAC" evidence="2">
    <location>
        <begin position="218"/>
        <end position="271"/>
    </location>
</feature>
<feature type="domain" description="GGDEF" evidence="4">
    <location>
        <begin position="304"/>
        <end position="436"/>
    </location>
</feature>
<feature type="domain" description="PAS" evidence="1">
    <location>
        <begin position="144"/>
        <end position="216"/>
    </location>
</feature>
<dbReference type="InterPro" id="IPR035919">
    <property type="entry name" value="EAL_sf"/>
</dbReference>
<dbReference type="SUPFAM" id="SSF55073">
    <property type="entry name" value="Nucleotide cyclase"/>
    <property type="match status" value="1"/>
</dbReference>
<dbReference type="InterPro" id="IPR001633">
    <property type="entry name" value="EAL_dom"/>
</dbReference>
<dbReference type="InterPro" id="IPR029787">
    <property type="entry name" value="Nucleotide_cyclase"/>
</dbReference>
<feature type="domain" description="EAL" evidence="3">
    <location>
        <begin position="445"/>
        <end position="695"/>
    </location>
</feature>
<dbReference type="InterPro" id="IPR043128">
    <property type="entry name" value="Rev_trsase/Diguanyl_cyclase"/>
</dbReference>
<dbReference type="SUPFAM" id="SSF55785">
    <property type="entry name" value="PYP-like sensor domain (PAS domain)"/>
    <property type="match status" value="2"/>
</dbReference>
<dbReference type="Proteomes" id="UP001597214">
    <property type="component" value="Unassembled WGS sequence"/>
</dbReference>
<dbReference type="InterPro" id="IPR000160">
    <property type="entry name" value="GGDEF_dom"/>
</dbReference>
<dbReference type="Gene3D" id="2.10.70.100">
    <property type="match status" value="2"/>
</dbReference>
<sequence length="695" mass="79968">MHNQINQKKNVDLFWDHTNIQSFLNSPNTTVWYWDIESDAVLITKGVEELCGYKREDFIHNPTIWKNNIVHPEDREIIVQNEKIHLNGKHTIYEYRIVQPNGSIRWVRDHGIPITDKNGNTVRVYGVLADITELKSTQQELLEKQEQIEAIIDSVDIIVWSYDYETNKTIYSASSKKIYGIDPKAFDENPGLWRQVVHPDDLKYVVNKHQELLAGHIISLEYRIIRPNDGKIRWINDRGIPKFNTRGEVIGINGVKVDITKNKMADQKIRFMALHDTLTGLPNRNLLYDYLQNLLTNTEEMTNRKLAVAFIDLDRFKLVNDSLGHHYGDLLLNHAAFRLKQHISQEDMIARQGGDEFILILENKEKHEIDSILNQILHSFATPFHLEKEEVYISPSIGVSFYPKDGTDADTLIKNADSAMYYAKSVGKNNYKYFEASHPEHAISSIKLDKHLRNAFKNNEFELFYQPYVDSHTGQIKGIEALIRWMNPKYGNVSPATFIPIAEETGLIVQLGEWVLRRACKEIKQWHEEGYPKVVLAVNVSIRQFNDDRFTTIVQSILEESRLEPHFLELEITETIMQNTAESMQIISKLKELGVKIAIDDFGTGYSSLSVLKDVSLDKLKIDRSFVVQIGSEKASIISTIIQLGKNLDLQVVAEGVETNAQHEFLREANCDFIQGYKVSKPAPLHVLKNLYKKS</sequence>
<reference evidence="6" key="1">
    <citation type="journal article" date="2019" name="Int. J. Syst. Evol. Microbiol.">
        <title>The Global Catalogue of Microorganisms (GCM) 10K type strain sequencing project: providing services to taxonomists for standard genome sequencing and annotation.</title>
        <authorList>
            <consortium name="The Broad Institute Genomics Platform"/>
            <consortium name="The Broad Institute Genome Sequencing Center for Infectious Disease"/>
            <person name="Wu L."/>
            <person name="Ma J."/>
        </authorList>
    </citation>
    <scope>NUCLEOTIDE SEQUENCE [LARGE SCALE GENOMIC DNA]</scope>
    <source>
        <strain evidence="6">CCUG 49339</strain>
    </source>
</reference>
<name>A0ABW4LZZ8_9BACI</name>
<dbReference type="Gene3D" id="3.30.450.20">
    <property type="entry name" value="PAS domain"/>
    <property type="match status" value="2"/>
</dbReference>
<protein>
    <submittedName>
        <fullName evidence="5">EAL domain-containing protein</fullName>
    </submittedName>
</protein>
<dbReference type="InterPro" id="IPR052155">
    <property type="entry name" value="Biofilm_reg_signaling"/>
</dbReference>
<dbReference type="PANTHER" id="PTHR44757:SF2">
    <property type="entry name" value="BIOFILM ARCHITECTURE MAINTENANCE PROTEIN MBAA"/>
    <property type="match status" value="1"/>
</dbReference>
<dbReference type="InterPro" id="IPR000700">
    <property type="entry name" value="PAS-assoc_C"/>
</dbReference>
<dbReference type="CDD" id="cd01949">
    <property type="entry name" value="GGDEF"/>
    <property type="match status" value="1"/>
</dbReference>
<dbReference type="RefSeq" id="WP_377931078.1">
    <property type="nucleotide sequence ID" value="NZ_JBHUEM010000060.1"/>
</dbReference>
<dbReference type="CDD" id="cd00130">
    <property type="entry name" value="PAS"/>
    <property type="match status" value="2"/>
</dbReference>
<dbReference type="Gene3D" id="3.20.20.450">
    <property type="entry name" value="EAL domain"/>
    <property type="match status" value="1"/>
</dbReference>
<dbReference type="Pfam" id="PF00990">
    <property type="entry name" value="GGDEF"/>
    <property type="match status" value="1"/>
</dbReference>
<dbReference type="NCBIfam" id="TIGR00229">
    <property type="entry name" value="sensory_box"/>
    <property type="match status" value="2"/>
</dbReference>
<evidence type="ECO:0000259" key="4">
    <source>
        <dbReference type="PROSITE" id="PS50887"/>
    </source>
</evidence>
<evidence type="ECO:0000313" key="5">
    <source>
        <dbReference type="EMBL" id="MFD1739813.1"/>
    </source>
</evidence>
<dbReference type="PROSITE" id="PS50887">
    <property type="entry name" value="GGDEF"/>
    <property type="match status" value="1"/>
</dbReference>
<accession>A0ABW4LZZ8</accession>
<dbReference type="SMART" id="SM00052">
    <property type="entry name" value="EAL"/>
    <property type="match status" value="1"/>
</dbReference>
<dbReference type="Pfam" id="PF08447">
    <property type="entry name" value="PAS_3"/>
    <property type="match status" value="2"/>
</dbReference>
<dbReference type="InterPro" id="IPR013655">
    <property type="entry name" value="PAS_fold_3"/>
</dbReference>
<evidence type="ECO:0000313" key="6">
    <source>
        <dbReference type="Proteomes" id="UP001597214"/>
    </source>
</evidence>
<dbReference type="SMART" id="SM00091">
    <property type="entry name" value="PAS"/>
    <property type="match status" value="2"/>
</dbReference>
<keyword evidence="6" id="KW-1185">Reference proteome</keyword>
<dbReference type="SMART" id="SM00086">
    <property type="entry name" value="PAC"/>
    <property type="match status" value="2"/>
</dbReference>
<evidence type="ECO:0000259" key="3">
    <source>
        <dbReference type="PROSITE" id="PS50883"/>
    </source>
</evidence>
<evidence type="ECO:0000259" key="1">
    <source>
        <dbReference type="PROSITE" id="PS50112"/>
    </source>
</evidence>
<evidence type="ECO:0000259" key="2">
    <source>
        <dbReference type="PROSITE" id="PS50113"/>
    </source>
</evidence>
<feature type="domain" description="PAS" evidence="1">
    <location>
        <begin position="16"/>
        <end position="89"/>
    </location>
</feature>
<dbReference type="PANTHER" id="PTHR44757">
    <property type="entry name" value="DIGUANYLATE CYCLASE DGCP"/>
    <property type="match status" value="1"/>
</dbReference>
<feature type="domain" description="PAC" evidence="2">
    <location>
        <begin position="91"/>
        <end position="143"/>
    </location>
</feature>
<dbReference type="PROSITE" id="PS50112">
    <property type="entry name" value="PAS"/>
    <property type="match status" value="2"/>
</dbReference>
<gene>
    <name evidence="5" type="ORF">ACFSCX_25440</name>
</gene>
<dbReference type="InterPro" id="IPR001610">
    <property type="entry name" value="PAC"/>
</dbReference>